<name>A0ABV0WVN3_9TELE</name>
<dbReference type="Proteomes" id="UP001444071">
    <property type="component" value="Unassembled WGS sequence"/>
</dbReference>
<gene>
    <name evidence="2" type="ORF">XENORESO_007446</name>
</gene>
<evidence type="ECO:0000313" key="2">
    <source>
        <dbReference type="EMBL" id="MEQ2273685.1"/>
    </source>
</evidence>
<feature type="region of interest" description="Disordered" evidence="1">
    <location>
        <begin position="1"/>
        <end position="63"/>
    </location>
</feature>
<evidence type="ECO:0000313" key="3">
    <source>
        <dbReference type="Proteomes" id="UP001444071"/>
    </source>
</evidence>
<sequence length="107" mass="11833">MYSVSQASSEKSEVGVSLRRSALSSPPRRSFSFPAGRGKAAALSDGSFDLNGQKDDRRSTDYSGGSAYMQCQNYHHTQNMVCRSVLLIFGKRLLTGCLLPDWELHWA</sequence>
<dbReference type="EMBL" id="JAHRIM010072492">
    <property type="protein sequence ID" value="MEQ2273685.1"/>
    <property type="molecule type" value="Genomic_DNA"/>
</dbReference>
<proteinExistence type="predicted"/>
<comment type="caution">
    <text evidence="2">The sequence shown here is derived from an EMBL/GenBank/DDBJ whole genome shotgun (WGS) entry which is preliminary data.</text>
</comment>
<feature type="compositionally biased region" description="Low complexity" evidence="1">
    <location>
        <begin position="17"/>
        <end position="35"/>
    </location>
</feature>
<protein>
    <submittedName>
        <fullName evidence="2">Uncharacterized protein</fullName>
    </submittedName>
</protein>
<organism evidence="2 3">
    <name type="scientific">Xenotaenia resolanae</name>
    <dbReference type="NCBI Taxonomy" id="208358"/>
    <lineage>
        <taxon>Eukaryota</taxon>
        <taxon>Metazoa</taxon>
        <taxon>Chordata</taxon>
        <taxon>Craniata</taxon>
        <taxon>Vertebrata</taxon>
        <taxon>Euteleostomi</taxon>
        <taxon>Actinopterygii</taxon>
        <taxon>Neopterygii</taxon>
        <taxon>Teleostei</taxon>
        <taxon>Neoteleostei</taxon>
        <taxon>Acanthomorphata</taxon>
        <taxon>Ovalentaria</taxon>
        <taxon>Atherinomorphae</taxon>
        <taxon>Cyprinodontiformes</taxon>
        <taxon>Goodeidae</taxon>
        <taxon>Xenotaenia</taxon>
    </lineage>
</organism>
<evidence type="ECO:0000256" key="1">
    <source>
        <dbReference type="SAM" id="MobiDB-lite"/>
    </source>
</evidence>
<accession>A0ABV0WVN3</accession>
<keyword evidence="3" id="KW-1185">Reference proteome</keyword>
<reference evidence="2 3" key="1">
    <citation type="submission" date="2021-06" db="EMBL/GenBank/DDBJ databases">
        <authorList>
            <person name="Palmer J.M."/>
        </authorList>
    </citation>
    <scope>NUCLEOTIDE SEQUENCE [LARGE SCALE GENOMIC DNA]</scope>
    <source>
        <strain evidence="2 3">XR_2019</strain>
        <tissue evidence="2">Muscle</tissue>
    </source>
</reference>